<evidence type="ECO:0000259" key="2">
    <source>
        <dbReference type="PROSITE" id="PS50800"/>
    </source>
</evidence>
<keyword evidence="4" id="KW-1185">Reference proteome</keyword>
<reference evidence="3 4" key="1">
    <citation type="submission" date="2023-10" db="EMBL/GenBank/DDBJ databases">
        <title>Comparative genomics analysis reveals potential genetic determinants of host preference in Cryptosporidium xiaoi.</title>
        <authorList>
            <person name="Xiao L."/>
            <person name="Li J."/>
        </authorList>
    </citation>
    <scope>NUCLEOTIDE SEQUENCE [LARGE SCALE GENOMIC DNA]</scope>
    <source>
        <strain evidence="3 4">52996</strain>
    </source>
</reference>
<sequence length="361" mass="40657">MTDDKLDKEINTPRECEYLDHNLIELDCIDKIDEEKIGYMNDVIGMNIENYYTTHLNTESNTEEEDNSNNVNNDNSSIDIDGNSIEERGEDTIFPVISEPLKTFVTVNPATLEDEELWSLSNLKNLCEYIGLSVSGNRKSILNRLQNWNGAPLSGAGHPDLYDTRSGRFHTIPMAYLDDENALISPEKSKNAGVILESINHHKMGFNINENDNGNILLLKKDLYSPELLKKVNVKGGSKDEKAINNEGDKGLIDGDNSSLNGRLSTPIKNRKNISSLSSSNSNCRSNSKLRSKSTGRICFSPYNHVRVFVPNPGERELNIDPNSILRLGYDEDESSSDYLEDYKDMDTEDYIIRDDCLDQS</sequence>
<feature type="region of interest" description="Disordered" evidence="1">
    <location>
        <begin position="58"/>
        <end position="83"/>
    </location>
</feature>
<feature type="domain" description="SAP" evidence="2">
    <location>
        <begin position="115"/>
        <end position="149"/>
    </location>
</feature>
<organism evidence="3 4">
    <name type="scientific">Cryptosporidium xiaoi</name>
    <dbReference type="NCBI Taxonomy" id="659607"/>
    <lineage>
        <taxon>Eukaryota</taxon>
        <taxon>Sar</taxon>
        <taxon>Alveolata</taxon>
        <taxon>Apicomplexa</taxon>
        <taxon>Conoidasida</taxon>
        <taxon>Coccidia</taxon>
        <taxon>Eucoccidiorida</taxon>
        <taxon>Eimeriorina</taxon>
        <taxon>Cryptosporidiidae</taxon>
        <taxon>Cryptosporidium</taxon>
    </lineage>
</organism>
<dbReference type="PROSITE" id="PS50800">
    <property type="entry name" value="SAP"/>
    <property type="match status" value="1"/>
</dbReference>
<feature type="compositionally biased region" description="Low complexity" evidence="1">
    <location>
        <begin position="68"/>
        <end position="83"/>
    </location>
</feature>
<dbReference type="EMBL" id="JAWDEY010000034">
    <property type="protein sequence ID" value="KAK6588290.1"/>
    <property type="molecule type" value="Genomic_DNA"/>
</dbReference>
<comment type="caution">
    <text evidence="3">The sequence shown here is derived from an EMBL/GenBank/DDBJ whole genome shotgun (WGS) entry which is preliminary data.</text>
</comment>
<gene>
    <name evidence="3" type="ORF">RS030_6755</name>
</gene>
<feature type="compositionally biased region" description="Basic and acidic residues" evidence="1">
    <location>
        <begin position="237"/>
        <end position="253"/>
    </location>
</feature>
<evidence type="ECO:0000313" key="3">
    <source>
        <dbReference type="EMBL" id="KAK6588290.1"/>
    </source>
</evidence>
<proteinExistence type="predicted"/>
<protein>
    <recommendedName>
        <fullName evidence="2">SAP domain-containing protein</fullName>
    </recommendedName>
</protein>
<evidence type="ECO:0000313" key="4">
    <source>
        <dbReference type="Proteomes" id="UP001311799"/>
    </source>
</evidence>
<dbReference type="Proteomes" id="UP001311799">
    <property type="component" value="Unassembled WGS sequence"/>
</dbReference>
<evidence type="ECO:0000256" key="1">
    <source>
        <dbReference type="SAM" id="MobiDB-lite"/>
    </source>
</evidence>
<dbReference type="InterPro" id="IPR003034">
    <property type="entry name" value="SAP_dom"/>
</dbReference>
<dbReference type="AlphaFoldDB" id="A0AAV9XXN8"/>
<feature type="region of interest" description="Disordered" evidence="1">
    <location>
        <begin position="236"/>
        <end position="267"/>
    </location>
</feature>
<name>A0AAV9XXN8_9CRYT</name>
<accession>A0AAV9XXN8</accession>